<evidence type="ECO:0000256" key="3">
    <source>
        <dbReference type="ARBA" id="ARBA00022448"/>
    </source>
</evidence>
<evidence type="ECO:0000256" key="8">
    <source>
        <dbReference type="SAM" id="Phobius"/>
    </source>
</evidence>
<reference evidence="9 10" key="1">
    <citation type="submission" date="2024-09" db="EMBL/GenBank/DDBJ databases">
        <authorList>
            <person name="Sun Q."/>
            <person name="Mori K."/>
        </authorList>
    </citation>
    <scope>NUCLEOTIDE SEQUENCE [LARGE SCALE GENOMIC DNA]</scope>
    <source>
        <strain evidence="9 10">CECT 8622</strain>
    </source>
</reference>
<keyword evidence="7 8" id="KW-0472">Membrane</keyword>
<dbReference type="PANTHER" id="PTHR21716">
    <property type="entry name" value="TRANSMEMBRANE PROTEIN"/>
    <property type="match status" value="1"/>
</dbReference>
<feature type="transmembrane region" description="Helical" evidence="8">
    <location>
        <begin position="230"/>
        <end position="259"/>
    </location>
</feature>
<keyword evidence="10" id="KW-1185">Reference proteome</keyword>
<dbReference type="Proteomes" id="UP001589585">
    <property type="component" value="Unassembled WGS sequence"/>
</dbReference>
<sequence length="370" mass="42049">MNTKSGNFQNHYSLNLIGFIAIIFILYVLKPIIIPLLLAMILAVLVFPVQRFLERRWRWNRLFATLVSILVIFISVASLLLIIYSQFNNFISSGEDYAEKISQLYYRIVGYFQETFNISKNDSISNDLKIENLIKSNMAKIGGFLSESGSILSNIILIPISLFFFLYFRRFLRIFLYKLFRNETKSFLNKMIGKIYRIQRNYLVGLAKVIGIVGVLNTAGLMILGIKNAIFFGFFAAFLLLIPYIGIIIGSLIPALVALATKDSAWYAFGVIAIFWFVQVLEGNIITPKITGSKVSINAFVAILSLFLFSMLWGVFGMVVALPLIASLKIIFDNTPGLKAYGFLIGEPINKHLQSEARNRLKRWRKIRGK</sequence>
<evidence type="ECO:0000256" key="7">
    <source>
        <dbReference type="ARBA" id="ARBA00023136"/>
    </source>
</evidence>
<name>A0ABV5FD94_9FLAO</name>
<dbReference type="PANTHER" id="PTHR21716:SF53">
    <property type="entry name" value="PERMEASE PERM-RELATED"/>
    <property type="match status" value="1"/>
</dbReference>
<feature type="transmembrane region" description="Helical" evidence="8">
    <location>
        <begin position="62"/>
        <end position="84"/>
    </location>
</feature>
<keyword evidence="6 8" id="KW-1133">Transmembrane helix</keyword>
<feature type="transmembrane region" description="Helical" evidence="8">
    <location>
        <begin position="202"/>
        <end position="224"/>
    </location>
</feature>
<gene>
    <name evidence="9" type="ORF">ACFFU9_11755</name>
</gene>
<comment type="subcellular location">
    <subcellularLocation>
        <location evidence="1">Cell membrane</location>
        <topology evidence="1">Multi-pass membrane protein</topology>
    </subcellularLocation>
</comment>
<feature type="transmembrane region" description="Helical" evidence="8">
    <location>
        <begin position="12"/>
        <end position="29"/>
    </location>
</feature>
<organism evidence="9 10">
    <name type="scientific">Mariniflexile ostreae</name>
    <dbReference type="NCBI Taxonomy" id="1520892"/>
    <lineage>
        <taxon>Bacteria</taxon>
        <taxon>Pseudomonadati</taxon>
        <taxon>Bacteroidota</taxon>
        <taxon>Flavobacteriia</taxon>
        <taxon>Flavobacteriales</taxon>
        <taxon>Flavobacteriaceae</taxon>
        <taxon>Mariniflexile</taxon>
    </lineage>
</organism>
<dbReference type="RefSeq" id="WP_379861642.1">
    <property type="nucleotide sequence ID" value="NZ_JBHMFC010000074.1"/>
</dbReference>
<dbReference type="Pfam" id="PF01594">
    <property type="entry name" value="AI-2E_transport"/>
    <property type="match status" value="1"/>
</dbReference>
<evidence type="ECO:0000256" key="4">
    <source>
        <dbReference type="ARBA" id="ARBA00022475"/>
    </source>
</evidence>
<keyword evidence="3" id="KW-0813">Transport</keyword>
<feature type="transmembrane region" description="Helical" evidence="8">
    <location>
        <begin position="35"/>
        <end position="53"/>
    </location>
</feature>
<evidence type="ECO:0000256" key="5">
    <source>
        <dbReference type="ARBA" id="ARBA00022692"/>
    </source>
</evidence>
<accession>A0ABV5FD94</accession>
<feature type="transmembrane region" description="Helical" evidence="8">
    <location>
        <begin position="299"/>
        <end position="325"/>
    </location>
</feature>
<feature type="transmembrane region" description="Helical" evidence="8">
    <location>
        <begin position="266"/>
        <end position="287"/>
    </location>
</feature>
<proteinExistence type="inferred from homology"/>
<dbReference type="InterPro" id="IPR002549">
    <property type="entry name" value="AI-2E-like"/>
</dbReference>
<evidence type="ECO:0000313" key="10">
    <source>
        <dbReference type="Proteomes" id="UP001589585"/>
    </source>
</evidence>
<feature type="transmembrane region" description="Helical" evidence="8">
    <location>
        <begin position="151"/>
        <end position="168"/>
    </location>
</feature>
<keyword evidence="5 8" id="KW-0812">Transmembrane</keyword>
<evidence type="ECO:0000256" key="1">
    <source>
        <dbReference type="ARBA" id="ARBA00004651"/>
    </source>
</evidence>
<comment type="similarity">
    <text evidence="2">Belongs to the autoinducer-2 exporter (AI-2E) (TC 2.A.86) family.</text>
</comment>
<protein>
    <submittedName>
        <fullName evidence="9">AI-2E family transporter</fullName>
    </submittedName>
</protein>
<evidence type="ECO:0000313" key="9">
    <source>
        <dbReference type="EMBL" id="MFB9057415.1"/>
    </source>
</evidence>
<comment type="caution">
    <text evidence="9">The sequence shown here is derived from an EMBL/GenBank/DDBJ whole genome shotgun (WGS) entry which is preliminary data.</text>
</comment>
<evidence type="ECO:0000256" key="6">
    <source>
        <dbReference type="ARBA" id="ARBA00022989"/>
    </source>
</evidence>
<keyword evidence="4" id="KW-1003">Cell membrane</keyword>
<evidence type="ECO:0000256" key="2">
    <source>
        <dbReference type="ARBA" id="ARBA00009773"/>
    </source>
</evidence>
<dbReference type="EMBL" id="JBHMFC010000074">
    <property type="protein sequence ID" value="MFB9057415.1"/>
    <property type="molecule type" value="Genomic_DNA"/>
</dbReference>